<protein>
    <submittedName>
        <fullName evidence="1">Uncharacterized protein</fullName>
    </submittedName>
</protein>
<dbReference type="AlphaFoldDB" id="K1V953"/>
<name>K1V953_TRIAC</name>
<dbReference type="InParanoid" id="K1V953"/>
<dbReference type="HOGENOM" id="CLU_2335134_0_0_1"/>
<dbReference type="EMBL" id="AMBO01000419">
    <property type="protein sequence ID" value="EKC97210.1"/>
    <property type="molecule type" value="Genomic_DNA"/>
</dbReference>
<reference evidence="1 2" key="1">
    <citation type="journal article" date="2012" name="Eukaryot. Cell">
        <title>Genome sequence of the Trichosporon asahii environmental strain CBS 8904.</title>
        <authorList>
            <person name="Yang R.Y."/>
            <person name="Li H.T."/>
            <person name="Zhu H."/>
            <person name="Zhou G.P."/>
            <person name="Wang M."/>
            <person name="Wang L."/>
        </authorList>
    </citation>
    <scope>NUCLEOTIDE SEQUENCE [LARGE SCALE GENOMIC DNA]</scope>
    <source>
        <strain evidence="1 2">CBS 8904</strain>
    </source>
</reference>
<gene>
    <name evidence="1" type="ORF">A1Q2_08492</name>
</gene>
<sequence>MPPKEETHRCWDGRRVGVADDVEKVPILYLDKADQLAWVAVFDVKFAFFNPVKGSLLFSITENSGESQRPNFHVTVKFELIHGELVDIKSSRTPKDLG</sequence>
<keyword evidence="2" id="KW-1185">Reference proteome</keyword>
<comment type="caution">
    <text evidence="1">The sequence shown here is derived from an EMBL/GenBank/DDBJ whole genome shotgun (WGS) entry which is preliminary data.</text>
</comment>
<accession>K1V953</accession>
<proteinExistence type="predicted"/>
<dbReference type="Proteomes" id="UP000006757">
    <property type="component" value="Unassembled WGS sequence"/>
</dbReference>
<evidence type="ECO:0000313" key="1">
    <source>
        <dbReference type="EMBL" id="EKC97210.1"/>
    </source>
</evidence>
<evidence type="ECO:0000313" key="2">
    <source>
        <dbReference type="Proteomes" id="UP000006757"/>
    </source>
</evidence>
<organism evidence="1 2">
    <name type="scientific">Trichosporon asahii var. asahii (strain CBS 8904)</name>
    <name type="common">Yeast</name>
    <dbReference type="NCBI Taxonomy" id="1220162"/>
    <lineage>
        <taxon>Eukaryota</taxon>
        <taxon>Fungi</taxon>
        <taxon>Dikarya</taxon>
        <taxon>Basidiomycota</taxon>
        <taxon>Agaricomycotina</taxon>
        <taxon>Tremellomycetes</taxon>
        <taxon>Trichosporonales</taxon>
        <taxon>Trichosporonaceae</taxon>
        <taxon>Trichosporon</taxon>
    </lineage>
</organism>